<dbReference type="AlphaFoldDB" id="A0A6L9SKD5"/>
<dbReference type="InterPro" id="IPR006530">
    <property type="entry name" value="YD"/>
</dbReference>
<evidence type="ECO:0000256" key="1">
    <source>
        <dbReference type="SAM" id="MobiDB-lite"/>
    </source>
</evidence>
<dbReference type="PANTHER" id="PTHR32305">
    <property type="match status" value="1"/>
</dbReference>
<protein>
    <submittedName>
        <fullName evidence="2">Sugar-binding protein</fullName>
    </submittedName>
</protein>
<organism evidence="2 3">
    <name type="scientific">Phytoactinopolyspora halotolerans</name>
    <dbReference type="NCBI Taxonomy" id="1981512"/>
    <lineage>
        <taxon>Bacteria</taxon>
        <taxon>Bacillati</taxon>
        <taxon>Actinomycetota</taxon>
        <taxon>Actinomycetes</taxon>
        <taxon>Jiangellales</taxon>
        <taxon>Jiangellaceae</taxon>
        <taxon>Phytoactinopolyspora</taxon>
    </lineage>
</organism>
<evidence type="ECO:0000313" key="3">
    <source>
        <dbReference type="Proteomes" id="UP000475214"/>
    </source>
</evidence>
<reference evidence="2 3" key="1">
    <citation type="submission" date="2020-02" db="EMBL/GenBank/DDBJ databases">
        <authorList>
            <person name="Li X.-J."/>
            <person name="Han X.-M."/>
        </authorList>
    </citation>
    <scope>NUCLEOTIDE SEQUENCE [LARGE SCALE GENOMIC DNA]</scope>
    <source>
        <strain evidence="2 3">CCTCC AB 2017055</strain>
    </source>
</reference>
<sequence>NLIRDVASTMDADNPGLSSDRTYRYTYDPRDRISQVTKTDTATGDTLATESYLHDAASNVIEQTVDGVTTSYTYDRNRLLYATTDGVRASYNYDPFGRIDTVTAAGEVIERYSYDGFDRVAEHTRMDDTGTTSTTSYSYDPLDRTASRTDDADTSGAETTEFTYLGLSGEVLNEEVAGQVQKSYHYSPWGKRLSQVTFNPDGSQEDAFFGYNPRTDVETLTDDSGDAIATYGYTAYGNNDEDEFTGVDAPDPGDPTAEAYNVYRYNAKRWDSASGTYDMGFRNYDPGINQFLSRDSYTGALADLNLTTSPWNNNRYAYTGGNPISYIELDG</sequence>
<dbReference type="NCBIfam" id="TIGR01643">
    <property type="entry name" value="YD_repeat_2x"/>
    <property type="match status" value="1"/>
</dbReference>
<dbReference type="NCBIfam" id="TIGR03696">
    <property type="entry name" value="Rhs_assc_core"/>
    <property type="match status" value="1"/>
</dbReference>
<proteinExistence type="predicted"/>
<dbReference type="Gene3D" id="2.180.10.10">
    <property type="entry name" value="RHS repeat-associated core"/>
    <property type="match status" value="1"/>
</dbReference>
<dbReference type="Proteomes" id="UP000475214">
    <property type="component" value="Unassembled WGS sequence"/>
</dbReference>
<accession>A0A6L9SKD5</accession>
<dbReference type="PANTHER" id="PTHR32305:SF15">
    <property type="entry name" value="PROTEIN RHSA-RELATED"/>
    <property type="match status" value="1"/>
</dbReference>
<feature type="non-terminal residue" evidence="2">
    <location>
        <position position="1"/>
    </location>
</feature>
<feature type="compositionally biased region" description="Low complexity" evidence="1">
    <location>
        <begin position="129"/>
        <end position="140"/>
    </location>
</feature>
<dbReference type="EMBL" id="JAAGOA010000062">
    <property type="protein sequence ID" value="NEE04811.1"/>
    <property type="molecule type" value="Genomic_DNA"/>
</dbReference>
<gene>
    <name evidence="2" type="ORF">G1H10_32100</name>
</gene>
<comment type="caution">
    <text evidence="2">The sequence shown here is derived from an EMBL/GenBank/DDBJ whole genome shotgun (WGS) entry which is preliminary data.</text>
</comment>
<feature type="region of interest" description="Disordered" evidence="1">
    <location>
        <begin position="127"/>
        <end position="155"/>
    </location>
</feature>
<feature type="compositionally biased region" description="Basic and acidic residues" evidence="1">
    <location>
        <begin position="141"/>
        <end position="151"/>
    </location>
</feature>
<evidence type="ECO:0000313" key="2">
    <source>
        <dbReference type="EMBL" id="NEE04811.1"/>
    </source>
</evidence>
<feature type="non-terminal residue" evidence="2">
    <location>
        <position position="331"/>
    </location>
</feature>
<dbReference type="RefSeq" id="WP_216853877.1">
    <property type="nucleotide sequence ID" value="NZ_JAAGOA010000062.1"/>
</dbReference>
<dbReference type="InterPro" id="IPR050708">
    <property type="entry name" value="T6SS_VgrG/RHS"/>
</dbReference>
<dbReference type="InterPro" id="IPR022385">
    <property type="entry name" value="Rhs_assc_core"/>
</dbReference>
<keyword evidence="3" id="KW-1185">Reference proteome</keyword>
<feature type="region of interest" description="Disordered" evidence="1">
    <location>
        <begin position="1"/>
        <end position="20"/>
    </location>
</feature>
<name>A0A6L9SKD5_9ACTN</name>